<keyword evidence="19" id="KW-1185">Reference proteome</keyword>
<sequence length="707" mass="77969">MGFTLRRFLGVKPSKAPLLLPFLLTLLLVGSRSESDPMDNVATERMAEESHRQDSANLLIFIMLLTLTILTIWLFKHRRFRFLHETGLAMIYGLLVGVILRFGIHVPQSTSDVILSCAVNASPATLLVSVSGRFYEYTLKGEVSRGKGHQVQDDEMLRKVTFDPEVFFNILLPPIIFHAGYSLKRRHFFRNIGSILAYAFMGTVISCFVIGLIMYGFVSFMKVVGQLGGDFYFTDCLFFGAIVSATDPVTVLAIFNELKVDVDLYALLFGESVLNDAVAIVLSSSIVAYQPAGDNSHSFEAMAMLKSFGIFLGVFSGSFALGVATGVMTFTKLRDFPLLETALFFLMSWSTFLLAEACGFTGVVAVLFCGITQAHYTFNNLSPESQDRTKQLFELLNFLAENFIFSYMGLTLFSFQSHVFNPLFIIGAFVSFTLSMLLPTTTNQGLSGVAVFIGRAANIYPLSFLLNLGRKNKIGSNFQHVMMFAGLRGAMTFALSIRDTATYARQMMFSTTLLIVFFTVWICGGGTMPMLSFMSIPVGVDSDQEHSVSDSVLDGSQRRNTKHESAWPFRIWYNFDHNYLKPLLTHSGPPLTATLPACCGPLARCLTSPQAYENEGQLHDDDSDFILNDASVSSMYADVTVSTDASGSRTINPKRSSAASAGGGPFDEGLDHELATAEHEVAIRGTRLVLPMDDPHCLKAFTVPLHY</sequence>
<evidence type="ECO:0000256" key="16">
    <source>
        <dbReference type="SAM" id="SignalP"/>
    </source>
</evidence>
<dbReference type="Proteomes" id="UP001501940">
    <property type="component" value="Chromosome 14"/>
</dbReference>
<reference evidence="18" key="3">
    <citation type="submission" date="2025-09" db="UniProtKB">
        <authorList>
            <consortium name="Ensembl"/>
        </authorList>
    </citation>
    <scope>IDENTIFICATION</scope>
</reference>
<dbReference type="GO" id="GO:0015385">
    <property type="term" value="F:sodium:proton antiporter activity"/>
    <property type="evidence" value="ECO:0007669"/>
    <property type="project" value="InterPro"/>
</dbReference>
<dbReference type="Ensembl" id="ENSAOCT00000080198.1">
    <property type="protein sequence ID" value="ENSAOCP00000042519.1"/>
    <property type="gene ID" value="ENSAOCG00000008828.2"/>
</dbReference>
<evidence type="ECO:0000256" key="11">
    <source>
        <dbReference type="ARBA" id="ARBA00023136"/>
    </source>
</evidence>
<feature type="transmembrane region" description="Helical" evidence="15">
    <location>
        <begin position="342"/>
        <end position="375"/>
    </location>
</feature>
<keyword evidence="6 13" id="KW-0812">Transmembrane</keyword>
<evidence type="ECO:0000256" key="4">
    <source>
        <dbReference type="ARBA" id="ARBA00022448"/>
    </source>
</evidence>
<feature type="transmembrane region" description="Helical" evidence="15">
    <location>
        <begin position="478"/>
        <end position="497"/>
    </location>
</feature>
<dbReference type="PANTHER" id="PTHR10110:SF153">
    <property type="entry name" value="SODIUM_HYDROGEN EXCHANGER"/>
    <property type="match status" value="1"/>
</dbReference>
<dbReference type="NCBIfam" id="TIGR00840">
    <property type="entry name" value="b_cpa1"/>
    <property type="match status" value="1"/>
</dbReference>
<dbReference type="InterPro" id="IPR018422">
    <property type="entry name" value="Cation/H_exchanger_CPA1"/>
</dbReference>
<keyword evidence="9" id="KW-0915">Sodium</keyword>
<evidence type="ECO:0000256" key="3">
    <source>
        <dbReference type="ARBA" id="ARBA00007367"/>
    </source>
</evidence>
<dbReference type="InterPro" id="IPR006153">
    <property type="entry name" value="Cation/H_exchanger_TM"/>
</dbReference>
<dbReference type="GO" id="GO:0051453">
    <property type="term" value="P:regulation of intracellular pH"/>
    <property type="evidence" value="ECO:0007669"/>
    <property type="project" value="TreeGrafter"/>
</dbReference>
<feature type="transmembrane region" description="Helical" evidence="15">
    <location>
        <begin position="503"/>
        <end position="524"/>
    </location>
</feature>
<dbReference type="Pfam" id="PF00999">
    <property type="entry name" value="Na_H_Exchanger"/>
    <property type="match status" value="1"/>
</dbReference>
<feature type="transmembrane region" description="Helical" evidence="15">
    <location>
        <begin position="395"/>
        <end position="413"/>
    </location>
</feature>
<evidence type="ECO:0000256" key="6">
    <source>
        <dbReference type="ARBA" id="ARBA00022692"/>
    </source>
</evidence>
<reference evidence="18 19" key="1">
    <citation type="submission" date="2022-01" db="EMBL/GenBank/DDBJ databases">
        <title>A chromosome-scale genome assembly of the false clownfish, Amphiprion ocellaris.</title>
        <authorList>
            <person name="Ryu T."/>
        </authorList>
    </citation>
    <scope>NUCLEOTIDE SEQUENCE [LARGE SCALE GENOMIC DNA]</scope>
</reference>
<feature type="transmembrane region" description="Helical" evidence="15">
    <location>
        <begin position="237"/>
        <end position="255"/>
    </location>
</feature>
<evidence type="ECO:0000256" key="13">
    <source>
        <dbReference type="RuleBase" id="RU003722"/>
    </source>
</evidence>
<evidence type="ECO:0000256" key="10">
    <source>
        <dbReference type="ARBA" id="ARBA00023065"/>
    </source>
</evidence>
<feature type="transmembrane region" description="Helical" evidence="15">
    <location>
        <begin position="308"/>
        <end position="330"/>
    </location>
</feature>
<feature type="region of interest" description="Disordered" evidence="14">
    <location>
        <begin position="643"/>
        <end position="670"/>
    </location>
</feature>
<evidence type="ECO:0000256" key="14">
    <source>
        <dbReference type="SAM" id="MobiDB-lite"/>
    </source>
</evidence>
<comment type="similarity">
    <text evidence="3 13">Belongs to the monovalent cation:proton antiporter 1 (CPA1) transporter (TC 2.A.36) family.</text>
</comment>
<dbReference type="GeneTree" id="ENSGT00940000153460"/>
<feature type="transmembrane region" description="Helical" evidence="15">
    <location>
        <begin position="57"/>
        <end position="75"/>
    </location>
</feature>
<accession>A0AAQ5XPP0</accession>
<feature type="transmembrane region" description="Helical" evidence="15">
    <location>
        <begin position="420"/>
        <end position="439"/>
    </location>
</feature>
<evidence type="ECO:0000256" key="2">
    <source>
        <dbReference type="ARBA" id="ARBA00004651"/>
    </source>
</evidence>
<dbReference type="Gene3D" id="6.10.140.1330">
    <property type="match status" value="1"/>
</dbReference>
<evidence type="ECO:0000256" key="8">
    <source>
        <dbReference type="ARBA" id="ARBA00022989"/>
    </source>
</evidence>
<keyword evidence="11 15" id="KW-0472">Membrane</keyword>
<evidence type="ECO:0000256" key="15">
    <source>
        <dbReference type="SAM" id="Phobius"/>
    </source>
</evidence>
<feature type="transmembrane region" description="Helical" evidence="15">
    <location>
        <begin position="445"/>
        <end position="466"/>
    </location>
</feature>
<dbReference type="GO" id="GO:0055038">
    <property type="term" value="C:recycling endosome membrane"/>
    <property type="evidence" value="ECO:0007669"/>
    <property type="project" value="UniProtKB-SubCell"/>
</dbReference>
<dbReference type="GO" id="GO:0098719">
    <property type="term" value="P:sodium ion import across plasma membrane"/>
    <property type="evidence" value="ECO:0007669"/>
    <property type="project" value="TreeGrafter"/>
</dbReference>
<keyword evidence="12 13" id="KW-0739">Sodium transport</keyword>
<keyword evidence="10 13" id="KW-0406">Ion transport</keyword>
<evidence type="ECO:0000259" key="17">
    <source>
        <dbReference type="Pfam" id="PF00999"/>
    </source>
</evidence>
<name>A0AAQ5XPP0_AMPOC</name>
<protein>
    <recommendedName>
        <fullName evidence="13">Sodium/hydrogen exchanger</fullName>
    </recommendedName>
</protein>
<feature type="transmembrane region" description="Helical" evidence="15">
    <location>
        <begin position="166"/>
        <end position="183"/>
    </location>
</feature>
<keyword evidence="8 15" id="KW-1133">Transmembrane helix</keyword>
<organism evidence="18 19">
    <name type="scientific">Amphiprion ocellaris</name>
    <name type="common">Clown anemonefish</name>
    <dbReference type="NCBI Taxonomy" id="80972"/>
    <lineage>
        <taxon>Eukaryota</taxon>
        <taxon>Metazoa</taxon>
        <taxon>Chordata</taxon>
        <taxon>Craniata</taxon>
        <taxon>Vertebrata</taxon>
        <taxon>Euteleostomi</taxon>
        <taxon>Actinopterygii</taxon>
        <taxon>Neopterygii</taxon>
        <taxon>Teleostei</taxon>
        <taxon>Neoteleostei</taxon>
        <taxon>Acanthomorphata</taxon>
        <taxon>Ovalentaria</taxon>
        <taxon>Pomacentridae</taxon>
        <taxon>Amphiprion</taxon>
    </lineage>
</organism>
<dbReference type="InterPro" id="IPR002090">
    <property type="entry name" value="NHE-6/7/9"/>
</dbReference>
<feature type="domain" description="Cation/H+ exchanger transmembrane" evidence="17">
    <location>
        <begin position="68"/>
        <end position="531"/>
    </location>
</feature>
<evidence type="ECO:0000256" key="7">
    <source>
        <dbReference type="ARBA" id="ARBA00022753"/>
    </source>
</evidence>
<keyword evidence="13" id="KW-0050">Antiport</keyword>
<dbReference type="PANTHER" id="PTHR10110">
    <property type="entry name" value="SODIUM/HYDROGEN EXCHANGER"/>
    <property type="match status" value="1"/>
</dbReference>
<reference evidence="18" key="2">
    <citation type="submission" date="2025-08" db="UniProtKB">
        <authorList>
            <consortium name="Ensembl"/>
        </authorList>
    </citation>
    <scope>IDENTIFICATION</scope>
</reference>
<feature type="compositionally biased region" description="Polar residues" evidence="14">
    <location>
        <begin position="643"/>
        <end position="659"/>
    </location>
</feature>
<keyword evidence="7" id="KW-0967">Endosome</keyword>
<evidence type="ECO:0000256" key="12">
    <source>
        <dbReference type="ARBA" id="ARBA00023201"/>
    </source>
</evidence>
<feature type="chain" id="PRO_5043344360" description="Sodium/hydrogen exchanger" evidence="16">
    <location>
        <begin position="36"/>
        <end position="707"/>
    </location>
</feature>
<feature type="transmembrane region" description="Helical" evidence="15">
    <location>
        <begin position="87"/>
        <end position="104"/>
    </location>
</feature>
<dbReference type="PRINTS" id="PR01084">
    <property type="entry name" value="NAHEXCHNGR"/>
</dbReference>
<keyword evidence="5" id="KW-1003">Cell membrane</keyword>
<keyword evidence="16" id="KW-0732">Signal</keyword>
<evidence type="ECO:0000256" key="9">
    <source>
        <dbReference type="ARBA" id="ARBA00023053"/>
    </source>
</evidence>
<proteinExistence type="inferred from homology"/>
<dbReference type="PRINTS" id="PR01088">
    <property type="entry name" value="NAHEXCHNGR6"/>
</dbReference>
<dbReference type="GO" id="GO:0005886">
    <property type="term" value="C:plasma membrane"/>
    <property type="evidence" value="ECO:0007669"/>
    <property type="project" value="UniProtKB-SubCell"/>
</dbReference>
<evidence type="ECO:0000256" key="1">
    <source>
        <dbReference type="ARBA" id="ARBA00004195"/>
    </source>
</evidence>
<dbReference type="AlphaFoldDB" id="A0AAQ5XPP0"/>
<evidence type="ECO:0000313" key="19">
    <source>
        <dbReference type="Proteomes" id="UP001501940"/>
    </source>
</evidence>
<keyword evidence="4 13" id="KW-0813">Transport</keyword>
<feature type="transmembrane region" description="Helical" evidence="15">
    <location>
        <begin position="195"/>
        <end position="217"/>
    </location>
</feature>
<evidence type="ECO:0000256" key="5">
    <source>
        <dbReference type="ARBA" id="ARBA00022475"/>
    </source>
</evidence>
<comment type="subcellular location">
    <subcellularLocation>
        <location evidence="2">Cell membrane</location>
        <topology evidence="2">Multi-pass membrane protein</topology>
    </subcellularLocation>
    <subcellularLocation>
        <location evidence="1">Recycling endosome membrane</location>
        <topology evidence="1">Multi-pass membrane protein</topology>
    </subcellularLocation>
</comment>
<evidence type="ECO:0000313" key="18">
    <source>
        <dbReference type="Ensembl" id="ENSAOCP00000042519.1"/>
    </source>
</evidence>
<dbReference type="GO" id="GO:0015386">
    <property type="term" value="F:potassium:proton antiporter activity"/>
    <property type="evidence" value="ECO:0007669"/>
    <property type="project" value="TreeGrafter"/>
</dbReference>
<feature type="signal peptide" evidence="16">
    <location>
        <begin position="1"/>
        <end position="35"/>
    </location>
</feature>
<dbReference type="InterPro" id="IPR004709">
    <property type="entry name" value="NaH_exchanger"/>
</dbReference>